<feature type="domain" description="HTH luxR-type" evidence="4">
    <location>
        <begin position="784"/>
        <end position="849"/>
    </location>
</feature>
<dbReference type="Proteomes" id="UP001300012">
    <property type="component" value="Unassembled WGS sequence"/>
</dbReference>
<dbReference type="EMBL" id="JANQBD010000002">
    <property type="protein sequence ID" value="MCR8630149.1"/>
    <property type="molecule type" value="Genomic_DNA"/>
</dbReference>
<comment type="caution">
    <text evidence="5">The sequence shown here is derived from an EMBL/GenBank/DDBJ whole genome shotgun (WGS) entry which is preliminary data.</text>
</comment>
<dbReference type="RefSeq" id="WP_258211770.1">
    <property type="nucleotide sequence ID" value="NZ_JANQBD010000002.1"/>
</dbReference>
<dbReference type="Gene3D" id="1.10.10.10">
    <property type="entry name" value="Winged helix-like DNA-binding domain superfamily/Winged helix DNA-binding domain"/>
    <property type="match status" value="1"/>
</dbReference>
<evidence type="ECO:0000313" key="6">
    <source>
        <dbReference type="Proteomes" id="UP001300012"/>
    </source>
</evidence>
<evidence type="ECO:0000259" key="4">
    <source>
        <dbReference type="PROSITE" id="PS50043"/>
    </source>
</evidence>
<dbReference type="PROSITE" id="PS00622">
    <property type="entry name" value="HTH_LUXR_1"/>
    <property type="match status" value="1"/>
</dbReference>
<keyword evidence="1" id="KW-0805">Transcription regulation</keyword>
<dbReference type="Gene3D" id="1.25.40.10">
    <property type="entry name" value="Tetratricopeptide repeat domain"/>
    <property type="match status" value="1"/>
</dbReference>
<dbReference type="Pfam" id="PF17874">
    <property type="entry name" value="TPR_MalT"/>
    <property type="match status" value="1"/>
</dbReference>
<dbReference type="PANTHER" id="PTHR44688:SF16">
    <property type="entry name" value="DNA-BINDING TRANSCRIPTIONAL ACTIVATOR DEVR_DOSR"/>
    <property type="match status" value="1"/>
</dbReference>
<dbReference type="InterPro" id="IPR016032">
    <property type="entry name" value="Sig_transdc_resp-reg_C-effctor"/>
</dbReference>
<dbReference type="SUPFAM" id="SSF48452">
    <property type="entry name" value="TPR-like"/>
    <property type="match status" value="1"/>
</dbReference>
<dbReference type="Pfam" id="PF00196">
    <property type="entry name" value="GerE"/>
    <property type="match status" value="1"/>
</dbReference>
<evidence type="ECO:0000256" key="1">
    <source>
        <dbReference type="ARBA" id="ARBA00023015"/>
    </source>
</evidence>
<keyword evidence="6" id="KW-1185">Reference proteome</keyword>
<evidence type="ECO:0000256" key="3">
    <source>
        <dbReference type="ARBA" id="ARBA00023163"/>
    </source>
</evidence>
<dbReference type="SMART" id="SM00421">
    <property type="entry name" value="HTH_LUXR"/>
    <property type="match status" value="1"/>
</dbReference>
<dbReference type="PRINTS" id="PR00038">
    <property type="entry name" value="HTHLUXR"/>
</dbReference>
<dbReference type="InterPro" id="IPR059106">
    <property type="entry name" value="WHD_MalT"/>
</dbReference>
<dbReference type="SUPFAM" id="SSF46894">
    <property type="entry name" value="C-terminal effector domain of the bipartite response regulators"/>
    <property type="match status" value="1"/>
</dbReference>
<sequence length="852" mass="97274">MIVRTKLHIPHVRRDLVARPRLVHKLNEGMKVKLTHVSAQAGYGKTTALSEWAKQCGALVAWLSLDIRDNDYIQFWSGVTASIQERIPSFGAEVSSFLEKGLWVALEHALPALLNDLNRLTSELAIVLDDYQFIEHPSIHDSLIYFLERLPSHIHLYLASRSELAIPTAKLLVKGEYNQITMQDLRFLLDEGLIFFRDTTDLRLTSEQVAELHHQTEGWISGLELAAISLKHSVNIAESIHQFNGQHHHISEYLLEEVFRHQSEGMRSFLMATSILSRMNQSLCQAVTGQSNSQQYLESLEQLNLFVIPLDDQRNWYRYHHLFSEFLQRMGSRTHPDKWVQVHREAAIWLESHGLDDDAMEHYLAGKHYADAVRLIEKNLHTLVQSHSVVLMRWVSALPENSFAEKPMVELFYISVLLGVEEWEAAFTRIERAEARFQTLKGRLFDVEWNKVMGNIYFFCAVSAYLQRDLVKTSEYYELVEQYMPEGSFFQTMRRNRYHGYDSFCDHLSYINDLHAAAAFLSKWAVVLGRKTNYPFAGVLLASYSKLLYEWNRLEEAELYASQALERRDIKPFARVFIQVVIGASQIQQTLGNASRASELLAELKSQIASPDSQLFMLKIEAEQACLALRQGAVEEALDWMHGCGLVHTDEVSLFHVLEYLALARVLVAGGQLEEALDLLGRLNQLLHKEDRLRDRIKVLILQSVTLQRLGRTETALAQLETALELAEPEGYVRSFVDEGAEMVELLSAYLNTGSSNPVGNTPMVSLAYVRQLLQALQVIPEESMSLIEILTEQETNVLHLIADGLSNKDIAHRLIIAGETVKSHIKNIYRKLNVNNRVRVLQRARELGILG</sequence>
<keyword evidence="2" id="KW-0238">DNA-binding</keyword>
<accession>A0ABT1YCK6</accession>
<organism evidence="5 6">
    <name type="scientific">Paenibacillus radicis</name>
    <name type="common">ex Xue et al. 2023</name>
    <dbReference type="NCBI Taxonomy" id="2972489"/>
    <lineage>
        <taxon>Bacteria</taxon>
        <taxon>Bacillati</taxon>
        <taxon>Bacillota</taxon>
        <taxon>Bacilli</taxon>
        <taxon>Bacillales</taxon>
        <taxon>Paenibacillaceae</taxon>
        <taxon>Paenibacillus</taxon>
    </lineage>
</organism>
<dbReference type="Pfam" id="PF25873">
    <property type="entry name" value="WHD_MalT"/>
    <property type="match status" value="1"/>
</dbReference>
<reference evidence="5 6" key="1">
    <citation type="submission" date="2022-08" db="EMBL/GenBank/DDBJ databases">
        <title>Paenibacillus endoradicis sp. nov., Paenibacillus radicibacter sp. nov and Paenibacillus pararadicis sp. nov., three cold-adapted plant growth-promoting bacteria isolated from root of Larix gmelinii in Great Khingan.</title>
        <authorList>
            <person name="Xue H."/>
        </authorList>
    </citation>
    <scope>NUCLEOTIDE SEQUENCE [LARGE SCALE GENOMIC DNA]</scope>
    <source>
        <strain evidence="5 6">N5-1-1-5</strain>
    </source>
</reference>
<dbReference type="InterPro" id="IPR000792">
    <property type="entry name" value="Tscrpt_reg_LuxR_C"/>
</dbReference>
<protein>
    <submittedName>
        <fullName evidence="5">LuxR C-terminal-related transcriptional regulator</fullName>
    </submittedName>
</protein>
<proteinExistence type="predicted"/>
<dbReference type="InterPro" id="IPR036388">
    <property type="entry name" value="WH-like_DNA-bd_sf"/>
</dbReference>
<dbReference type="PROSITE" id="PS50043">
    <property type="entry name" value="HTH_LUXR_2"/>
    <property type="match status" value="1"/>
</dbReference>
<evidence type="ECO:0000256" key="2">
    <source>
        <dbReference type="ARBA" id="ARBA00023125"/>
    </source>
</evidence>
<dbReference type="CDD" id="cd06170">
    <property type="entry name" value="LuxR_C_like"/>
    <property type="match status" value="1"/>
</dbReference>
<name>A0ABT1YCK6_9BACL</name>
<dbReference type="InterPro" id="IPR011990">
    <property type="entry name" value="TPR-like_helical_dom_sf"/>
</dbReference>
<dbReference type="InterPro" id="IPR041617">
    <property type="entry name" value="TPR_MalT"/>
</dbReference>
<dbReference type="PANTHER" id="PTHR44688">
    <property type="entry name" value="DNA-BINDING TRANSCRIPTIONAL ACTIVATOR DEVR_DOSR"/>
    <property type="match status" value="1"/>
</dbReference>
<evidence type="ECO:0000313" key="5">
    <source>
        <dbReference type="EMBL" id="MCR8630149.1"/>
    </source>
</evidence>
<gene>
    <name evidence="5" type="ORF">NV381_02925</name>
</gene>
<keyword evidence="3" id="KW-0804">Transcription</keyword>